<protein>
    <submittedName>
        <fullName evidence="2">Helix-turn-helix transcriptional regulator</fullName>
    </submittedName>
</protein>
<gene>
    <name evidence="2" type="ORF">G127AT_02130</name>
</gene>
<dbReference type="SMART" id="SM00418">
    <property type="entry name" value="HTH_ARSR"/>
    <property type="match status" value="1"/>
</dbReference>
<sequence length="193" mass="21544">MAEKQERMEAPVASIAVLKAIANPVRQRISRVLSRRGFARAADLADELELPANQISFHLRVLADAGLIVEAPELARDRRDRVWRENPQPIQLGNPENPVADVHLGNVVLQAMAEEVTDTLGRAVVWGADYTSGRTTEIHGVLNSYTLHLAEEEFEELMRDLTEVAHKWQERNTVPGPGVHTWQLHLIAADNEA</sequence>
<dbReference type="EMBL" id="CP071696">
    <property type="protein sequence ID" value="QTX05063.1"/>
    <property type="molecule type" value="Genomic_DNA"/>
</dbReference>
<dbReference type="Proteomes" id="UP000671914">
    <property type="component" value="Chromosome"/>
</dbReference>
<evidence type="ECO:0000313" key="2">
    <source>
        <dbReference type="EMBL" id="QTX05063.1"/>
    </source>
</evidence>
<dbReference type="InterPro" id="IPR036388">
    <property type="entry name" value="WH-like_DNA-bd_sf"/>
</dbReference>
<dbReference type="InterPro" id="IPR001845">
    <property type="entry name" value="HTH_ArsR_DNA-bd_dom"/>
</dbReference>
<name>A0A975INX6_9MICO</name>
<dbReference type="KEGG" id="aarc:G127AT_02130"/>
<keyword evidence="3" id="KW-1185">Reference proteome</keyword>
<reference evidence="2" key="1">
    <citation type="submission" date="2021-03" db="EMBL/GenBank/DDBJ databases">
        <title>Agromyces archimandritus sp. nov., isolated from the cockroach Archimandrita tessellata.</title>
        <authorList>
            <person name="Guzman J."/>
            <person name="Ortuzar M."/>
            <person name="Poehlein A."/>
            <person name="Daniel R."/>
            <person name="Trujillo M."/>
            <person name="Vilcinskas A."/>
        </authorList>
    </citation>
    <scope>NUCLEOTIDE SEQUENCE</scope>
    <source>
        <strain evidence="2">G127AT</strain>
    </source>
</reference>
<feature type="domain" description="HTH arsR-type" evidence="1">
    <location>
        <begin position="16"/>
        <end position="117"/>
    </location>
</feature>
<dbReference type="CDD" id="cd00090">
    <property type="entry name" value="HTH_ARSR"/>
    <property type="match status" value="1"/>
</dbReference>
<proteinExistence type="predicted"/>
<dbReference type="AlphaFoldDB" id="A0A975INX6"/>
<organism evidence="2 3">
    <name type="scientific">Agromyces archimandritae</name>
    <dbReference type="NCBI Taxonomy" id="2781962"/>
    <lineage>
        <taxon>Bacteria</taxon>
        <taxon>Bacillati</taxon>
        <taxon>Actinomycetota</taxon>
        <taxon>Actinomycetes</taxon>
        <taxon>Micrococcales</taxon>
        <taxon>Microbacteriaceae</taxon>
        <taxon>Agromyces</taxon>
    </lineage>
</organism>
<dbReference type="Pfam" id="PF12840">
    <property type="entry name" value="HTH_20"/>
    <property type="match status" value="1"/>
</dbReference>
<dbReference type="SUPFAM" id="SSF46785">
    <property type="entry name" value="Winged helix' DNA-binding domain"/>
    <property type="match status" value="1"/>
</dbReference>
<dbReference type="RefSeq" id="WP_210899317.1">
    <property type="nucleotide sequence ID" value="NZ_CP071696.1"/>
</dbReference>
<dbReference type="InterPro" id="IPR011991">
    <property type="entry name" value="ArsR-like_HTH"/>
</dbReference>
<dbReference type="GO" id="GO:0003700">
    <property type="term" value="F:DNA-binding transcription factor activity"/>
    <property type="evidence" value="ECO:0007669"/>
    <property type="project" value="InterPro"/>
</dbReference>
<dbReference type="InterPro" id="IPR036390">
    <property type="entry name" value="WH_DNA-bd_sf"/>
</dbReference>
<accession>A0A975INX6</accession>
<dbReference type="Gene3D" id="1.10.10.10">
    <property type="entry name" value="Winged helix-like DNA-binding domain superfamily/Winged helix DNA-binding domain"/>
    <property type="match status" value="1"/>
</dbReference>
<evidence type="ECO:0000259" key="1">
    <source>
        <dbReference type="SMART" id="SM00418"/>
    </source>
</evidence>
<evidence type="ECO:0000313" key="3">
    <source>
        <dbReference type="Proteomes" id="UP000671914"/>
    </source>
</evidence>